<dbReference type="Proteomes" id="UP000503447">
    <property type="component" value="Chromosome"/>
</dbReference>
<feature type="transmembrane region" description="Helical" evidence="2">
    <location>
        <begin position="519"/>
        <end position="537"/>
    </location>
</feature>
<feature type="transmembrane region" description="Helical" evidence="2">
    <location>
        <begin position="292"/>
        <end position="311"/>
    </location>
</feature>
<dbReference type="AlphaFoldDB" id="A0A6M5Z5P0"/>
<feature type="transmembrane region" description="Helical" evidence="2">
    <location>
        <begin position="318"/>
        <end position="338"/>
    </location>
</feature>
<organism evidence="3 4">
    <name type="scientific">Frigoriglobus tundricola</name>
    <dbReference type="NCBI Taxonomy" id="2774151"/>
    <lineage>
        <taxon>Bacteria</taxon>
        <taxon>Pseudomonadati</taxon>
        <taxon>Planctomycetota</taxon>
        <taxon>Planctomycetia</taxon>
        <taxon>Gemmatales</taxon>
        <taxon>Gemmataceae</taxon>
        <taxon>Frigoriglobus</taxon>
    </lineage>
</organism>
<proteinExistence type="predicted"/>
<gene>
    <name evidence="3" type="ORF">FTUN_8520</name>
</gene>
<keyword evidence="2" id="KW-0472">Membrane</keyword>
<feature type="transmembrane region" description="Helical" evidence="2">
    <location>
        <begin position="267"/>
        <end position="286"/>
    </location>
</feature>
<dbReference type="EMBL" id="CP053452">
    <property type="protein sequence ID" value="QJX00882.1"/>
    <property type="molecule type" value="Genomic_DNA"/>
</dbReference>
<reference evidence="4" key="1">
    <citation type="submission" date="2020-05" db="EMBL/GenBank/DDBJ databases">
        <title>Frigoriglobus tundricola gen. nov., sp. nov., a psychrotolerant cellulolytic planctomycete of the family Gemmataceae with two divergent copies of 16S rRNA gene.</title>
        <authorList>
            <person name="Kulichevskaya I.S."/>
            <person name="Ivanova A.A."/>
            <person name="Naumoff D.G."/>
            <person name="Beletsky A.V."/>
            <person name="Rijpstra W.I.C."/>
            <person name="Sinninghe Damste J.S."/>
            <person name="Mardanov A.V."/>
            <person name="Ravin N.V."/>
            <person name="Dedysh S.N."/>
        </authorList>
    </citation>
    <scope>NUCLEOTIDE SEQUENCE [LARGE SCALE GENOMIC DNA]</scope>
    <source>
        <strain evidence="4">PL17</strain>
    </source>
</reference>
<feature type="transmembrane region" description="Helical" evidence="2">
    <location>
        <begin position="109"/>
        <end position="131"/>
    </location>
</feature>
<feature type="transmembrane region" description="Helical" evidence="2">
    <location>
        <begin position="68"/>
        <end position="89"/>
    </location>
</feature>
<keyword evidence="2" id="KW-0812">Transmembrane</keyword>
<dbReference type="GO" id="GO:0006596">
    <property type="term" value="P:polyamine biosynthetic process"/>
    <property type="evidence" value="ECO:0007669"/>
    <property type="project" value="UniProtKB-KW"/>
</dbReference>
<evidence type="ECO:0000256" key="1">
    <source>
        <dbReference type="ARBA" id="ARBA00023115"/>
    </source>
</evidence>
<dbReference type="InterPro" id="IPR029063">
    <property type="entry name" value="SAM-dependent_MTases_sf"/>
</dbReference>
<feature type="transmembrane region" description="Helical" evidence="2">
    <location>
        <begin position="350"/>
        <end position="368"/>
    </location>
</feature>
<name>A0A6M5Z5P0_9BACT</name>
<evidence type="ECO:0008006" key="5">
    <source>
        <dbReference type="Google" id="ProtNLM"/>
    </source>
</evidence>
<feature type="transmembrane region" description="Helical" evidence="2">
    <location>
        <begin position="184"/>
        <end position="205"/>
    </location>
</feature>
<dbReference type="NCBIfam" id="NF037959">
    <property type="entry name" value="MFS_SpdSyn"/>
    <property type="match status" value="1"/>
</dbReference>
<dbReference type="PANTHER" id="PTHR43317:SF1">
    <property type="entry name" value="THERMOSPERMINE SYNTHASE ACAULIS5"/>
    <property type="match status" value="1"/>
</dbReference>
<dbReference type="PANTHER" id="PTHR43317">
    <property type="entry name" value="THERMOSPERMINE SYNTHASE ACAULIS5"/>
    <property type="match status" value="1"/>
</dbReference>
<evidence type="ECO:0000313" key="3">
    <source>
        <dbReference type="EMBL" id="QJX00882.1"/>
    </source>
</evidence>
<dbReference type="Gene3D" id="3.40.50.150">
    <property type="entry name" value="Vaccinia Virus protein VP39"/>
    <property type="match status" value="1"/>
</dbReference>
<dbReference type="SUPFAM" id="SSF53335">
    <property type="entry name" value="S-adenosyl-L-methionine-dependent methyltransferases"/>
    <property type="match status" value="1"/>
</dbReference>
<protein>
    <recommendedName>
        <fullName evidence="5">Spermidine synthase</fullName>
    </recommendedName>
</protein>
<feature type="transmembrane region" description="Helical" evidence="2">
    <location>
        <begin position="439"/>
        <end position="459"/>
    </location>
</feature>
<keyword evidence="2" id="KW-1133">Transmembrane helix</keyword>
<sequence length="1049" mass="116356">MPLLFAVTLFVSASLLFMVQPMVGKLVLPLLGGSPAVWNACMVFFQALLLLGYLYADRLTRQPDTRKQWAIHIGVMALPVAAFVLSILFNARHTPIGVAESLAPSDGSSAILGVLAILSLCIGVPFFVVSTSATLLQKWFTYTGHPSARDPYFLYAASNFGSLISLLGYPIFIEPNMTQGAQTWFWAAGFVGLFALIAFCGRAAVNPLGVPPGAAPAPGLAGAGSNLIGKQAGRAPATAPKPAADNKVVPVAPPVEPPPTWARMAKWTVLAFVPSSLMLGVTFYMTTDIASIPLLWVGPLALYLITFIIAFGRTPPWFRILIGNLAPVMILLLVFLLISNVDPGIGIKLLLHNLTFFAAALMCHYELARDRPAPQYLTTYFLIMSFGGVLGGIFNSLLAPLIFQHAYEYPLALLFACLMVPNLNPLTQDDKDAKMSPEGALAADAAIAGGTNPIAYAVRWVFRFVDRNKEVALALDVIIPALVGMAFWQLRKLGQYEWYDNTVTWLWDDIMARRINRDTIVIVITYAMPVMVCFFFVDRPLRFALCVAAILGPVTYKEYGSEALHTERSFFGILKIEEHGSVQYNLDKTKFDVVTDEALANMRKAVVPEPIVQKLASLKDQEMPRHTFEKEVEKLIGADAFAQNREKILRATFSRENRGSSAVKGADDKPIVLGRIDYHRLVHGTTLHGTQVAKHERHILDDFQFLTAANPWDNLAVLGAIQTYDMRQEPLTYYHRTGPVGAMFAELNRRGKGQAHVAMVGLGTGSVSCYAHKGQKLTFYEIDPTVKKLVADDDTYFSYVRDARNRGAELDFRMGDARLKLKATDDKYALLLIDAFSSDSIPVHLLTVEAVRLYLERMADDGVLALHISNKFVRLEPVVAAIAEELGLVARVWNDDSEGRAGKTASSWVALARKREDLGSRLCSPISDMMVKFGDEQIYEVLRYTYPELKALLDKNPAKQQETILQWLDKRTDDPQAKEFAGWIRKYGSEYESLMTILQRETGYGFRPVRVLKGVDAWTDDYADVMRVMMIPELQKVRKFFGLPTPVER</sequence>
<feature type="transmembrane region" description="Helical" evidence="2">
    <location>
        <begin position="37"/>
        <end position="56"/>
    </location>
</feature>
<feature type="transmembrane region" description="Helical" evidence="2">
    <location>
        <begin position="152"/>
        <end position="172"/>
    </location>
</feature>
<evidence type="ECO:0000313" key="4">
    <source>
        <dbReference type="Proteomes" id="UP000503447"/>
    </source>
</evidence>
<evidence type="ECO:0000256" key="2">
    <source>
        <dbReference type="SAM" id="Phobius"/>
    </source>
</evidence>
<dbReference type="KEGG" id="ftj:FTUN_8520"/>
<keyword evidence="4" id="KW-1185">Reference proteome</keyword>
<feature type="transmembrane region" description="Helical" evidence="2">
    <location>
        <begin position="380"/>
        <end position="403"/>
    </location>
</feature>
<dbReference type="RefSeq" id="WP_171475537.1">
    <property type="nucleotide sequence ID" value="NZ_CP053452.2"/>
</dbReference>
<keyword evidence="1" id="KW-0620">Polyamine biosynthesis</keyword>
<accession>A0A6M5Z5P0</accession>